<dbReference type="Pfam" id="PF13489">
    <property type="entry name" value="Methyltransf_23"/>
    <property type="match status" value="1"/>
</dbReference>
<dbReference type="OrthoDB" id="417697at2759"/>
<dbReference type="Gene3D" id="3.40.50.150">
    <property type="entry name" value="Vaccinia Virus protein VP39"/>
    <property type="match status" value="1"/>
</dbReference>
<proteinExistence type="predicted"/>
<keyword evidence="1" id="KW-0489">Methyltransferase</keyword>
<keyword evidence="2" id="KW-1185">Reference proteome</keyword>
<gene>
    <name evidence="1" type="ORF">BDV95DRAFT_574224</name>
</gene>
<dbReference type="CDD" id="cd02440">
    <property type="entry name" value="AdoMet_MTases"/>
    <property type="match status" value="1"/>
</dbReference>
<name>A0A7C8I4G5_9PLEO</name>
<accession>A0A7C8I4G5</accession>
<organism evidence="1 2">
    <name type="scientific">Massariosphaeria phaeospora</name>
    <dbReference type="NCBI Taxonomy" id="100035"/>
    <lineage>
        <taxon>Eukaryota</taxon>
        <taxon>Fungi</taxon>
        <taxon>Dikarya</taxon>
        <taxon>Ascomycota</taxon>
        <taxon>Pezizomycotina</taxon>
        <taxon>Dothideomycetes</taxon>
        <taxon>Pleosporomycetidae</taxon>
        <taxon>Pleosporales</taxon>
        <taxon>Pleosporales incertae sedis</taxon>
        <taxon>Massariosphaeria</taxon>
    </lineage>
</organism>
<dbReference type="Proteomes" id="UP000481861">
    <property type="component" value="Unassembled WGS sequence"/>
</dbReference>
<dbReference type="AlphaFoldDB" id="A0A7C8I4G5"/>
<dbReference type="EMBL" id="JAADJZ010000013">
    <property type="protein sequence ID" value="KAF2870608.1"/>
    <property type="molecule type" value="Genomic_DNA"/>
</dbReference>
<dbReference type="InterPro" id="IPR029063">
    <property type="entry name" value="SAM-dependent_MTases_sf"/>
</dbReference>
<evidence type="ECO:0000313" key="1">
    <source>
        <dbReference type="EMBL" id="KAF2870608.1"/>
    </source>
</evidence>
<dbReference type="SUPFAM" id="SSF53335">
    <property type="entry name" value="S-adenosyl-L-methionine-dependent methyltransferases"/>
    <property type="match status" value="1"/>
</dbReference>
<keyword evidence="1" id="KW-0808">Transferase</keyword>
<dbReference type="GO" id="GO:0032259">
    <property type="term" value="P:methylation"/>
    <property type="evidence" value="ECO:0007669"/>
    <property type="project" value="UniProtKB-KW"/>
</dbReference>
<evidence type="ECO:0000313" key="2">
    <source>
        <dbReference type="Proteomes" id="UP000481861"/>
    </source>
</evidence>
<sequence length="289" mass="32321">MADLRKNYVISHGYDESGRLYLQQWLWKSQLGWDLHPAIKLPESGDVRIADHGCGNAAWLQSLASDFERQQKNVSLVGFDLLGVHYPASDNLPENMKLGILDAFTDEIPEEHVGRYDVVHVRVFTAVVKNDDPRPLIQNAYKMLKPGGYLQWDEFDGGSFKAVAPGSNPEQSSVSIAATKEMVDTSLESSQRAMNLKYSWTGRLGSLFQEHGMEVIEDKRMDVKKELRKAMTDSLLMMLSHVARIAVRNGSLIGTDKNWEELWANAGDEIGQGVSVTMDMIVAVGRKPL</sequence>
<comment type="caution">
    <text evidence="1">The sequence shown here is derived from an EMBL/GenBank/DDBJ whole genome shotgun (WGS) entry which is preliminary data.</text>
</comment>
<reference evidence="1 2" key="1">
    <citation type="submission" date="2020-01" db="EMBL/GenBank/DDBJ databases">
        <authorList>
            <consortium name="DOE Joint Genome Institute"/>
            <person name="Haridas S."/>
            <person name="Albert R."/>
            <person name="Binder M."/>
            <person name="Bloem J."/>
            <person name="Labutti K."/>
            <person name="Salamov A."/>
            <person name="Andreopoulos B."/>
            <person name="Baker S.E."/>
            <person name="Barry K."/>
            <person name="Bills G."/>
            <person name="Bluhm B.H."/>
            <person name="Cannon C."/>
            <person name="Castanera R."/>
            <person name="Culley D.E."/>
            <person name="Daum C."/>
            <person name="Ezra D."/>
            <person name="Gonzalez J.B."/>
            <person name="Henrissat B."/>
            <person name="Kuo A."/>
            <person name="Liang C."/>
            <person name="Lipzen A."/>
            <person name="Lutzoni F."/>
            <person name="Magnuson J."/>
            <person name="Mondo S."/>
            <person name="Nolan M."/>
            <person name="Ohm R."/>
            <person name="Pangilinan J."/>
            <person name="Park H.-J.H."/>
            <person name="Ramirez L."/>
            <person name="Alfaro M."/>
            <person name="Sun H."/>
            <person name="Tritt A."/>
            <person name="Yoshinaga Y."/>
            <person name="Zwiers L.-H.L."/>
            <person name="Turgeon B.G."/>
            <person name="Goodwin S.B."/>
            <person name="Spatafora J.W."/>
            <person name="Crous P.W."/>
            <person name="Grigoriev I.V."/>
        </authorList>
    </citation>
    <scope>NUCLEOTIDE SEQUENCE [LARGE SCALE GENOMIC DNA]</scope>
    <source>
        <strain evidence="1 2">CBS 611.86</strain>
    </source>
</reference>
<dbReference type="GO" id="GO:0008168">
    <property type="term" value="F:methyltransferase activity"/>
    <property type="evidence" value="ECO:0007669"/>
    <property type="project" value="UniProtKB-KW"/>
</dbReference>
<protein>
    <submittedName>
        <fullName evidence="1">UMTA methyltransferase family protein-like protein</fullName>
    </submittedName>
</protein>